<dbReference type="InterPro" id="IPR036179">
    <property type="entry name" value="Ig-like_dom_sf"/>
</dbReference>
<dbReference type="SUPFAM" id="SSF48726">
    <property type="entry name" value="Immunoglobulin"/>
    <property type="match status" value="2"/>
</dbReference>
<dbReference type="Proteomes" id="UP001209878">
    <property type="component" value="Unassembled WGS sequence"/>
</dbReference>
<dbReference type="SMART" id="SM00408">
    <property type="entry name" value="IGc2"/>
    <property type="match status" value="2"/>
</dbReference>
<comment type="subcellular location">
    <subcellularLocation>
        <location evidence="1">Membrane</location>
        <topology evidence="1">Single-pass type I membrane protein</topology>
    </subcellularLocation>
</comment>
<evidence type="ECO:0000259" key="9">
    <source>
        <dbReference type="PROSITE" id="PS50835"/>
    </source>
</evidence>
<evidence type="ECO:0000256" key="5">
    <source>
        <dbReference type="ARBA" id="ARBA00022989"/>
    </source>
</evidence>
<protein>
    <recommendedName>
        <fullName evidence="9">Ig-like domain-containing protein</fullName>
    </recommendedName>
</protein>
<accession>A0AAD9P6X5</accession>
<evidence type="ECO:0000256" key="3">
    <source>
        <dbReference type="ARBA" id="ARBA00022692"/>
    </source>
</evidence>
<evidence type="ECO:0000256" key="6">
    <source>
        <dbReference type="ARBA" id="ARBA00023136"/>
    </source>
</evidence>
<dbReference type="SMART" id="SM00409">
    <property type="entry name" value="IG"/>
    <property type="match status" value="2"/>
</dbReference>
<keyword evidence="5 8" id="KW-1133">Transmembrane helix</keyword>
<dbReference type="Gene3D" id="2.60.40.10">
    <property type="entry name" value="Immunoglobulins"/>
    <property type="match status" value="2"/>
</dbReference>
<keyword evidence="11" id="KW-1185">Reference proteome</keyword>
<feature type="domain" description="Ig-like" evidence="9">
    <location>
        <begin position="119"/>
        <end position="187"/>
    </location>
</feature>
<reference evidence="10" key="1">
    <citation type="journal article" date="2023" name="Mol. Biol. Evol.">
        <title>Third-Generation Sequencing Reveals the Adaptive Role of the Epigenome in Three Deep-Sea Polychaetes.</title>
        <authorList>
            <person name="Perez M."/>
            <person name="Aroh O."/>
            <person name="Sun Y."/>
            <person name="Lan Y."/>
            <person name="Juniper S.K."/>
            <person name="Young C.R."/>
            <person name="Angers B."/>
            <person name="Qian P.Y."/>
        </authorList>
    </citation>
    <scope>NUCLEOTIDE SEQUENCE</scope>
    <source>
        <strain evidence="10">R07B-5</strain>
    </source>
</reference>
<gene>
    <name evidence="10" type="ORF">NP493_109g02001</name>
</gene>
<evidence type="ECO:0000313" key="11">
    <source>
        <dbReference type="Proteomes" id="UP001209878"/>
    </source>
</evidence>
<evidence type="ECO:0000256" key="2">
    <source>
        <dbReference type="ARBA" id="ARBA00008727"/>
    </source>
</evidence>
<dbReference type="GO" id="GO:0016020">
    <property type="term" value="C:membrane"/>
    <property type="evidence" value="ECO:0007669"/>
    <property type="project" value="UniProtKB-SubCell"/>
</dbReference>
<dbReference type="InterPro" id="IPR013783">
    <property type="entry name" value="Ig-like_fold"/>
</dbReference>
<feature type="transmembrane region" description="Helical" evidence="8">
    <location>
        <begin position="452"/>
        <end position="473"/>
    </location>
</feature>
<proteinExistence type="inferred from homology"/>
<dbReference type="EMBL" id="JAODUO010000109">
    <property type="protein sequence ID" value="KAK2189299.1"/>
    <property type="molecule type" value="Genomic_DNA"/>
</dbReference>
<evidence type="ECO:0000256" key="1">
    <source>
        <dbReference type="ARBA" id="ARBA00004479"/>
    </source>
</evidence>
<sequence>MSYRHQATEDPIVSHRSNRHAADYGNLTELWDFIQSDNISSMVSTHEHLAPRTSDSTTPEYNYQMAPLTVRRRKRQFEKFTQHVDEATFKSYEECISNRSSSYVGKQRNLRPEPVLFQEGQSVSLKCILCIRPDQDPNSYEISWSAKLIVRKHEAMVITNDRHYSKKDHLLLHIRGLRVDDAGIYTCYKNDLASWAYKVDILPTELREIVTEPEMGGKAAAGRQAFLHYNIKLYTRWSKWSECSRCNVQGVRRKIGICTVTKLIEKLNKPDYHVFRVYKNGIPCRSTLLPPEIANITAVRNRPSETLLGYCNVPCVTPRPVVKQIKDLLGDSFLDVIKPGKEYVKYFDKRPTVPPLVVRRTFYVREKESITLKCPHKRGKTVRWQNATRIIQPVRLRLRLHGRVLIDDNYNLLFRRLQPSDSGLYGCWVDGQHCVSIKLFVTDPKQVSYYDYVAIGGLVGSVFLVLFVGLGMVRLGKQKKGRKQPPYINPKQAHALGM</sequence>
<name>A0AAD9P6X5_RIDPI</name>
<dbReference type="AlphaFoldDB" id="A0AAD9P6X5"/>
<dbReference type="InterPro" id="IPR039311">
    <property type="entry name" value="FAM187A/B"/>
</dbReference>
<keyword evidence="3 8" id="KW-0812">Transmembrane</keyword>
<keyword evidence="7" id="KW-0325">Glycoprotein</keyword>
<dbReference type="PANTHER" id="PTHR32178:SF6">
    <property type="entry name" value="IG-LIKE DOMAIN-CONTAINING PROTEIN"/>
    <property type="match status" value="1"/>
</dbReference>
<evidence type="ECO:0000313" key="10">
    <source>
        <dbReference type="EMBL" id="KAK2189299.1"/>
    </source>
</evidence>
<dbReference type="InterPro" id="IPR003599">
    <property type="entry name" value="Ig_sub"/>
</dbReference>
<evidence type="ECO:0000256" key="7">
    <source>
        <dbReference type="ARBA" id="ARBA00023180"/>
    </source>
</evidence>
<dbReference type="PROSITE" id="PS50835">
    <property type="entry name" value="IG_LIKE"/>
    <property type="match status" value="1"/>
</dbReference>
<evidence type="ECO:0000256" key="8">
    <source>
        <dbReference type="SAM" id="Phobius"/>
    </source>
</evidence>
<dbReference type="PANTHER" id="PTHR32178">
    <property type="entry name" value="FAM187"/>
    <property type="match status" value="1"/>
</dbReference>
<keyword evidence="4" id="KW-0732">Signal</keyword>
<dbReference type="InterPro" id="IPR007110">
    <property type="entry name" value="Ig-like_dom"/>
</dbReference>
<dbReference type="InterPro" id="IPR003598">
    <property type="entry name" value="Ig_sub2"/>
</dbReference>
<comment type="similarity">
    <text evidence="2">Belongs to the FAM187 family.</text>
</comment>
<organism evidence="10 11">
    <name type="scientific">Ridgeia piscesae</name>
    <name type="common">Tubeworm</name>
    <dbReference type="NCBI Taxonomy" id="27915"/>
    <lineage>
        <taxon>Eukaryota</taxon>
        <taxon>Metazoa</taxon>
        <taxon>Spiralia</taxon>
        <taxon>Lophotrochozoa</taxon>
        <taxon>Annelida</taxon>
        <taxon>Polychaeta</taxon>
        <taxon>Sedentaria</taxon>
        <taxon>Canalipalpata</taxon>
        <taxon>Sabellida</taxon>
        <taxon>Siboglinidae</taxon>
        <taxon>Ridgeia</taxon>
    </lineage>
</organism>
<evidence type="ECO:0000256" key="4">
    <source>
        <dbReference type="ARBA" id="ARBA00022729"/>
    </source>
</evidence>
<comment type="caution">
    <text evidence="10">The sequence shown here is derived from an EMBL/GenBank/DDBJ whole genome shotgun (WGS) entry which is preliminary data.</text>
</comment>
<keyword evidence="6 8" id="KW-0472">Membrane</keyword>